<name>A0A4Y8CEW1_9HELO</name>
<evidence type="ECO:0000313" key="2">
    <source>
        <dbReference type="EMBL" id="TEY29815.1"/>
    </source>
</evidence>
<protein>
    <submittedName>
        <fullName evidence="2">Uncharacterized protein</fullName>
    </submittedName>
</protein>
<dbReference type="AlphaFoldDB" id="A0A4Y8CEW1"/>
<reference evidence="2 3" key="1">
    <citation type="submission" date="2017-11" db="EMBL/GenBank/DDBJ databases">
        <title>Comparative genomics of Botrytis spp.</title>
        <authorList>
            <person name="Valero-Jimenez C.A."/>
            <person name="Tapia P."/>
            <person name="Veloso J."/>
            <person name="Silva-Moreno E."/>
            <person name="Staats M."/>
            <person name="Valdes J.H."/>
            <person name="Van Kan J.A.L."/>
        </authorList>
    </citation>
    <scope>NUCLEOTIDE SEQUENCE [LARGE SCALE GENOMIC DNA]</scope>
    <source>
        <strain evidence="2 3">MUCL2830</strain>
    </source>
</reference>
<keyword evidence="3" id="KW-1185">Reference proteome</keyword>
<dbReference type="Proteomes" id="UP000297299">
    <property type="component" value="Unassembled WGS sequence"/>
</dbReference>
<accession>A0A4Y8CEW1</accession>
<evidence type="ECO:0000256" key="1">
    <source>
        <dbReference type="SAM" id="MobiDB-lite"/>
    </source>
</evidence>
<comment type="caution">
    <text evidence="2">The sequence shown here is derived from an EMBL/GenBank/DDBJ whole genome shotgun (WGS) entry which is preliminary data.</text>
</comment>
<feature type="region of interest" description="Disordered" evidence="1">
    <location>
        <begin position="38"/>
        <end position="93"/>
    </location>
</feature>
<sequence>MIFFLENKISNKPGRSNPNLQFISSTIDLEVLSRQFLEDSDDEDSGTESFANGLAKEEQAPGEDKEKEKKSKKIKSNKESSQTRDKSSGDQVKIEQLQREYKEIAEQVIKESKDLRKDVRAIVDHILARDCKAFDATCEGMTLDLKESLRELMEDGPDFSTFWEQLKFIKQYMHEL</sequence>
<proteinExistence type="predicted"/>
<evidence type="ECO:0000313" key="3">
    <source>
        <dbReference type="Proteomes" id="UP000297299"/>
    </source>
</evidence>
<organism evidence="2 3">
    <name type="scientific">Botryotinia calthae</name>
    <dbReference type="NCBI Taxonomy" id="38488"/>
    <lineage>
        <taxon>Eukaryota</taxon>
        <taxon>Fungi</taxon>
        <taxon>Dikarya</taxon>
        <taxon>Ascomycota</taxon>
        <taxon>Pezizomycotina</taxon>
        <taxon>Leotiomycetes</taxon>
        <taxon>Helotiales</taxon>
        <taxon>Sclerotiniaceae</taxon>
        <taxon>Botryotinia</taxon>
    </lineage>
</organism>
<feature type="compositionally biased region" description="Basic and acidic residues" evidence="1">
    <location>
        <begin position="55"/>
        <end position="69"/>
    </location>
</feature>
<gene>
    <name evidence="2" type="ORF">BOTCAL_0917g00020</name>
</gene>
<dbReference type="EMBL" id="PHWZ01000913">
    <property type="protein sequence ID" value="TEY29815.1"/>
    <property type="molecule type" value="Genomic_DNA"/>
</dbReference>
<feature type="compositionally biased region" description="Basic and acidic residues" evidence="1">
    <location>
        <begin position="76"/>
        <end position="93"/>
    </location>
</feature>